<reference evidence="8 9" key="1">
    <citation type="journal article" date="2019" name="Sci. Rep.">
        <title>Comparative genomics of chytrid fungi reveal insights into the obligate biotrophic and pathogenic lifestyle of Synchytrium endobioticum.</title>
        <authorList>
            <person name="van de Vossenberg B.T.L.H."/>
            <person name="Warris S."/>
            <person name="Nguyen H.D.T."/>
            <person name="van Gent-Pelzer M.P.E."/>
            <person name="Joly D.L."/>
            <person name="van de Geest H.C."/>
            <person name="Bonants P.J.M."/>
            <person name="Smith D.S."/>
            <person name="Levesque C.A."/>
            <person name="van der Lee T.A.J."/>
        </authorList>
    </citation>
    <scope>NUCLEOTIDE SEQUENCE [LARGE SCALE GENOMIC DNA]</scope>
    <source>
        <strain evidence="7 9">LEV6574</strain>
        <strain evidence="6 8">MB42</strain>
    </source>
</reference>
<evidence type="ECO:0000256" key="5">
    <source>
        <dbReference type="SAM" id="MobiDB-lite"/>
    </source>
</evidence>
<dbReference type="EMBL" id="QEAM01000099">
    <property type="protein sequence ID" value="TPX46615.1"/>
    <property type="molecule type" value="Genomic_DNA"/>
</dbReference>
<dbReference type="VEuPathDB" id="FungiDB:SeMB42_g07297"/>
<evidence type="ECO:0000313" key="9">
    <source>
        <dbReference type="Proteomes" id="UP000320475"/>
    </source>
</evidence>
<sequence length="815" mass="89209">MAADPFDLSLKAEREWSSSSIERNWPSLGSLRKQFSSPSISTSPLNRPSPSSNGTSATPKPPFTTGGSLFLGHKHILPHQSSASLSSVSVDGQASESPIISSSTLVEDADAFTHDAKPPLYKVGRRKSTPQSSSIALLELDTNVSPPKERRRPSSSSRTSKRRDSKSAVLRDSSASTLVDQDIVPLTQAELSSLPMEPQSPQITFYQGFRAVYPQLAPPMTKYSNNYINTSSNSSKYNTSSKHTLLHESGLVKMRYEKLQVRETMEVQIARDASPSGAANGVANDVIQHVNPSALVEMPENVRVHSLSIHNVSRLFTELLNERDIVLHEATKLDTERRSYTDQLRQIEDMLTELNRRRVEVIQRLRQIADREDIVNELLEDLDLRIASIGHESARFERNIRSIKGDSAALDIDIAPKTLPNTCLKTLFGFKDTVECLDFDMPFGTLAAGSADRTIRVYDLSSYRCSAVLSSHTGWVRCVQLRNQTLMSGSGDHTIRQWDLSLIPPLSPAIESNPAMHHSHEPPAIDSEAVCTRVFKGHAGGVGSLAFDDQLMVSGSADKTIRVWDLHTGETSQVLRTEKWIEGVSMTRIDAMVVGHGAREPGSLPPATADVFTDKPVDDEGFMLYNVGGHVAALQFVEFALAAGYGDGLVRLWDLRSGKCHRELGLNNGGHTGAITCLKFDERVIITGGIDKTVKIWDLRVGDVLESINFDTSINDLAFDAWKIAVATSSKDISVYNRSTSSIRILDEGFSDTFSDSHSSSVVAQCGNKPSTASASNSGHSKSVRCLSLVDDMLCSGGLDQVVKIWRVGKKCETT</sequence>
<feature type="region of interest" description="Disordered" evidence="5">
    <location>
        <begin position="1"/>
        <end position="20"/>
    </location>
</feature>
<dbReference type="OrthoDB" id="496at2759"/>
<feature type="repeat" description="WD" evidence="3">
    <location>
        <begin position="668"/>
        <end position="707"/>
    </location>
</feature>
<dbReference type="Proteomes" id="UP000320475">
    <property type="component" value="Unassembled WGS sequence"/>
</dbReference>
<evidence type="ECO:0000256" key="4">
    <source>
        <dbReference type="SAM" id="Coils"/>
    </source>
</evidence>
<feature type="repeat" description="WD" evidence="3">
    <location>
        <begin position="535"/>
        <end position="574"/>
    </location>
</feature>
<organism evidence="6 8">
    <name type="scientific">Synchytrium endobioticum</name>
    <dbReference type="NCBI Taxonomy" id="286115"/>
    <lineage>
        <taxon>Eukaryota</taxon>
        <taxon>Fungi</taxon>
        <taxon>Fungi incertae sedis</taxon>
        <taxon>Chytridiomycota</taxon>
        <taxon>Chytridiomycota incertae sedis</taxon>
        <taxon>Chytridiomycetes</taxon>
        <taxon>Synchytriales</taxon>
        <taxon>Synchytriaceae</taxon>
        <taxon>Synchytrium</taxon>
    </lineage>
</organism>
<dbReference type="InterPro" id="IPR001680">
    <property type="entry name" value="WD40_rpt"/>
</dbReference>
<comment type="caution">
    <text evidence="6">The sequence shown here is derived from an EMBL/GenBank/DDBJ whole genome shotgun (WGS) entry which is preliminary data.</text>
</comment>
<name>A0A507C0J7_9FUNG</name>
<dbReference type="Pfam" id="PF00400">
    <property type="entry name" value="WD40"/>
    <property type="match status" value="5"/>
</dbReference>
<evidence type="ECO:0000313" key="8">
    <source>
        <dbReference type="Proteomes" id="UP000317494"/>
    </source>
</evidence>
<evidence type="ECO:0008006" key="10">
    <source>
        <dbReference type="Google" id="ProtNLM"/>
    </source>
</evidence>
<keyword evidence="4" id="KW-0175">Coiled coil</keyword>
<dbReference type="Proteomes" id="UP000317494">
    <property type="component" value="Unassembled WGS sequence"/>
</dbReference>
<feature type="region of interest" description="Disordered" evidence="5">
    <location>
        <begin position="27"/>
        <end position="75"/>
    </location>
</feature>
<evidence type="ECO:0000256" key="1">
    <source>
        <dbReference type="ARBA" id="ARBA00022574"/>
    </source>
</evidence>
<evidence type="ECO:0000313" key="6">
    <source>
        <dbReference type="EMBL" id="TPX34607.1"/>
    </source>
</evidence>
<feature type="repeat" description="WD" evidence="3">
    <location>
        <begin position="469"/>
        <end position="501"/>
    </location>
</feature>
<dbReference type="InterPro" id="IPR015943">
    <property type="entry name" value="WD40/YVTN_repeat-like_dom_sf"/>
</dbReference>
<feature type="compositionally biased region" description="Polar residues" evidence="5">
    <location>
        <begin position="33"/>
        <end position="58"/>
    </location>
</feature>
<feature type="repeat" description="WD" evidence="3">
    <location>
        <begin position="427"/>
        <end position="468"/>
    </location>
</feature>
<dbReference type="EMBL" id="QEAN01000495">
    <property type="protein sequence ID" value="TPX34607.1"/>
    <property type="molecule type" value="Genomic_DNA"/>
</dbReference>
<protein>
    <recommendedName>
        <fullName evidence="10">Transcriptional repressor Tup1 N-terminal domain-containing protein</fullName>
    </recommendedName>
</protein>
<gene>
    <name evidence="7" type="ORF">SeLEV6574_g03140</name>
    <name evidence="6" type="ORF">SeMB42_g07297</name>
</gene>
<feature type="repeat" description="WD" evidence="3">
    <location>
        <begin position="777"/>
        <end position="808"/>
    </location>
</feature>
<dbReference type="AlphaFoldDB" id="A0A507C0J7"/>
<evidence type="ECO:0000256" key="3">
    <source>
        <dbReference type="PROSITE-ProRule" id="PRU00221"/>
    </source>
</evidence>
<feature type="coiled-coil region" evidence="4">
    <location>
        <begin position="337"/>
        <end position="371"/>
    </location>
</feature>
<dbReference type="InterPro" id="IPR019775">
    <property type="entry name" value="WD40_repeat_CS"/>
</dbReference>
<dbReference type="PANTHER" id="PTHR19848">
    <property type="entry name" value="WD40 REPEAT PROTEIN"/>
    <property type="match status" value="1"/>
</dbReference>
<accession>A0A507C0J7</accession>
<proteinExistence type="predicted"/>
<keyword evidence="8" id="KW-1185">Reference proteome</keyword>
<keyword evidence="2" id="KW-0677">Repeat</keyword>
<dbReference type="PANTHER" id="PTHR19848:SF8">
    <property type="entry name" value="F-BOX AND WD REPEAT DOMAIN CONTAINING 7"/>
    <property type="match status" value="1"/>
</dbReference>
<dbReference type="PROSITE" id="PS50082">
    <property type="entry name" value="WD_REPEATS_2"/>
    <property type="match status" value="6"/>
</dbReference>
<dbReference type="InterPro" id="IPR020472">
    <property type="entry name" value="WD40_PAC1"/>
</dbReference>
<dbReference type="PRINTS" id="PR00320">
    <property type="entry name" value="GPROTEINBRPT"/>
</dbReference>
<feature type="repeat" description="WD" evidence="3">
    <location>
        <begin position="641"/>
        <end position="663"/>
    </location>
</feature>
<dbReference type="CDD" id="cd00200">
    <property type="entry name" value="WD40"/>
    <property type="match status" value="1"/>
</dbReference>
<feature type="compositionally biased region" description="Basic residues" evidence="5">
    <location>
        <begin position="149"/>
        <end position="164"/>
    </location>
</feature>
<feature type="region of interest" description="Disordered" evidence="5">
    <location>
        <begin position="120"/>
        <end position="174"/>
    </location>
</feature>
<evidence type="ECO:0000313" key="7">
    <source>
        <dbReference type="EMBL" id="TPX46615.1"/>
    </source>
</evidence>
<dbReference type="STRING" id="286115.A0A507C0J7"/>
<keyword evidence="1 3" id="KW-0853">WD repeat</keyword>
<dbReference type="PROSITE" id="PS50294">
    <property type="entry name" value="WD_REPEATS_REGION"/>
    <property type="match status" value="4"/>
</dbReference>
<dbReference type="InterPro" id="IPR036322">
    <property type="entry name" value="WD40_repeat_dom_sf"/>
</dbReference>
<dbReference type="PROSITE" id="PS00678">
    <property type="entry name" value="WD_REPEATS_1"/>
    <property type="match status" value="2"/>
</dbReference>
<dbReference type="SMART" id="SM00320">
    <property type="entry name" value="WD40"/>
    <property type="match status" value="7"/>
</dbReference>
<dbReference type="SUPFAM" id="SSF50978">
    <property type="entry name" value="WD40 repeat-like"/>
    <property type="match status" value="1"/>
</dbReference>
<evidence type="ECO:0000256" key="2">
    <source>
        <dbReference type="ARBA" id="ARBA00022737"/>
    </source>
</evidence>
<dbReference type="Gene3D" id="2.130.10.10">
    <property type="entry name" value="YVTN repeat-like/Quinoprotein amine dehydrogenase"/>
    <property type="match status" value="2"/>
</dbReference>